<proteinExistence type="predicted"/>
<keyword evidence="2" id="KW-1185">Reference proteome</keyword>
<name>A0ABR3FAQ0_9AGAR</name>
<reference evidence="1 2" key="1">
    <citation type="submission" date="2024-02" db="EMBL/GenBank/DDBJ databases">
        <title>A draft genome for the cacao thread blight pathogen Marasmius crinis-equi.</title>
        <authorList>
            <person name="Cohen S.P."/>
            <person name="Baruah I.K."/>
            <person name="Amoako-Attah I."/>
            <person name="Bukari Y."/>
            <person name="Meinhardt L.W."/>
            <person name="Bailey B.A."/>
        </authorList>
    </citation>
    <scope>NUCLEOTIDE SEQUENCE [LARGE SCALE GENOMIC DNA]</scope>
    <source>
        <strain evidence="1 2">GH-76</strain>
    </source>
</reference>
<evidence type="ECO:0000313" key="2">
    <source>
        <dbReference type="Proteomes" id="UP001465976"/>
    </source>
</evidence>
<protein>
    <submittedName>
        <fullName evidence="1">Uncharacterized protein</fullName>
    </submittedName>
</protein>
<sequence>MIRTKNLPALKKRLKGSRIKSASCMSHTSKANSALQGRLAYDQSPLKRTAEMENLKQRHFLEVTSQQHAHELRLKSDLQMEEEDHGLRASLLEQEIKGHKLDTRQAQIQLQNAVENHVTYAYVDDAIRKVEALLISQQLIILEWIDTKFNGPDP</sequence>
<organism evidence="1 2">
    <name type="scientific">Marasmius crinis-equi</name>
    <dbReference type="NCBI Taxonomy" id="585013"/>
    <lineage>
        <taxon>Eukaryota</taxon>
        <taxon>Fungi</taxon>
        <taxon>Dikarya</taxon>
        <taxon>Basidiomycota</taxon>
        <taxon>Agaricomycotina</taxon>
        <taxon>Agaricomycetes</taxon>
        <taxon>Agaricomycetidae</taxon>
        <taxon>Agaricales</taxon>
        <taxon>Marasmiineae</taxon>
        <taxon>Marasmiaceae</taxon>
        <taxon>Marasmius</taxon>
    </lineage>
</organism>
<evidence type="ECO:0000313" key="1">
    <source>
        <dbReference type="EMBL" id="KAL0572173.1"/>
    </source>
</evidence>
<gene>
    <name evidence="1" type="ORF">V5O48_009786</name>
</gene>
<dbReference type="EMBL" id="JBAHYK010000660">
    <property type="protein sequence ID" value="KAL0572173.1"/>
    <property type="molecule type" value="Genomic_DNA"/>
</dbReference>
<dbReference type="Proteomes" id="UP001465976">
    <property type="component" value="Unassembled WGS sequence"/>
</dbReference>
<accession>A0ABR3FAQ0</accession>
<comment type="caution">
    <text evidence="1">The sequence shown here is derived from an EMBL/GenBank/DDBJ whole genome shotgun (WGS) entry which is preliminary data.</text>
</comment>